<comment type="subcellular location">
    <subcellularLocation>
        <location evidence="1">Cell membrane</location>
        <topology evidence="1">Multi-pass membrane protein</topology>
    </subcellularLocation>
</comment>
<name>E7RDA7_9BACL</name>
<protein>
    <recommendedName>
        <fullName evidence="9">Cytochrome c oxidase assembly protein</fullName>
    </recommendedName>
</protein>
<sequence length="261" mass="29655">MHSHVQAQGTSFEMIVALLLIAMVSLYPFAAIRTNRKYKEWPVYRYVFWVTGVFSIGVALTGPLAEFAHNNFKGHMVTHLLIGMLAPLLFVFATPMTLLLRTLKVTTARKVTRVLKSRLLQFLTNPVTATVLNIGGLYVLYTTDLYMLMHQSLVLYGLIHLHVFLAGYLFTLSIIYVDVTPHRYSYMYRASVLILAIAGHKILSKYIYANPPNGVPRTDAEAGSMLMYYGGDLIELAIIIFFCYQWYKSTAPRFTNSLYKT</sequence>
<dbReference type="Proteomes" id="UP000003052">
    <property type="component" value="Unassembled WGS sequence"/>
</dbReference>
<proteinExistence type="predicted"/>
<dbReference type="eggNOG" id="COG3336">
    <property type="taxonomic scope" value="Bacteria"/>
</dbReference>
<dbReference type="OrthoDB" id="5024156at2"/>
<keyword evidence="2" id="KW-1003">Cell membrane</keyword>
<evidence type="ECO:0000256" key="4">
    <source>
        <dbReference type="ARBA" id="ARBA00022989"/>
    </source>
</evidence>
<evidence type="ECO:0000256" key="3">
    <source>
        <dbReference type="ARBA" id="ARBA00022692"/>
    </source>
</evidence>
<feature type="transmembrane region" description="Helical" evidence="6">
    <location>
        <begin position="43"/>
        <end position="65"/>
    </location>
</feature>
<dbReference type="RefSeq" id="WP_008428482.1">
    <property type="nucleotide sequence ID" value="NZ_AEPB01000007.1"/>
</dbReference>
<feature type="transmembrane region" description="Helical" evidence="6">
    <location>
        <begin position="119"/>
        <end position="141"/>
    </location>
</feature>
<feature type="transmembrane region" description="Helical" evidence="6">
    <location>
        <begin position="228"/>
        <end position="247"/>
    </location>
</feature>
<keyword evidence="5 6" id="KW-0472">Membrane</keyword>
<gene>
    <name evidence="7" type="ORF">GPDM_02175</name>
</gene>
<evidence type="ECO:0000256" key="5">
    <source>
        <dbReference type="ARBA" id="ARBA00023136"/>
    </source>
</evidence>
<evidence type="ECO:0008006" key="9">
    <source>
        <dbReference type="Google" id="ProtNLM"/>
    </source>
</evidence>
<evidence type="ECO:0000313" key="8">
    <source>
        <dbReference type="Proteomes" id="UP000003052"/>
    </source>
</evidence>
<dbReference type="Pfam" id="PF09678">
    <property type="entry name" value="Caa3_CtaG"/>
    <property type="match status" value="1"/>
</dbReference>
<organism evidence="7 8">
    <name type="scientific">Planococcus donghaensis MPA1U2</name>
    <dbReference type="NCBI Taxonomy" id="933115"/>
    <lineage>
        <taxon>Bacteria</taxon>
        <taxon>Bacillati</taxon>
        <taxon>Bacillota</taxon>
        <taxon>Bacilli</taxon>
        <taxon>Bacillales</taxon>
        <taxon>Caryophanaceae</taxon>
        <taxon>Planococcus</taxon>
    </lineage>
</organism>
<feature type="transmembrane region" description="Helical" evidence="6">
    <location>
        <begin position="12"/>
        <end position="31"/>
    </location>
</feature>
<feature type="transmembrane region" description="Helical" evidence="6">
    <location>
        <begin position="77"/>
        <end position="99"/>
    </location>
</feature>
<dbReference type="EMBL" id="AEPB01000007">
    <property type="protein sequence ID" value="EGA91057.1"/>
    <property type="molecule type" value="Genomic_DNA"/>
</dbReference>
<keyword evidence="3 6" id="KW-0812">Transmembrane</keyword>
<accession>E7RDA7</accession>
<keyword evidence="4 6" id="KW-1133">Transmembrane helix</keyword>
<evidence type="ECO:0000313" key="7">
    <source>
        <dbReference type="EMBL" id="EGA91057.1"/>
    </source>
</evidence>
<evidence type="ECO:0000256" key="2">
    <source>
        <dbReference type="ARBA" id="ARBA00022475"/>
    </source>
</evidence>
<reference evidence="7 8" key="1">
    <citation type="journal article" date="2011" name="J. Bacteriol.">
        <title>The Draft Genome of Planococcus donghaensis MPA1U2 Reveals Nonsporulation Pathways Controlled by a Conserved Spo0A Regulon.</title>
        <authorList>
            <person name="Pearson M.D."/>
            <person name="Noller H.F."/>
        </authorList>
    </citation>
    <scope>NUCLEOTIDE SEQUENCE [LARGE SCALE GENOMIC DNA]</scope>
    <source>
        <strain evidence="7 8">MPA1U2</strain>
    </source>
</reference>
<dbReference type="GO" id="GO:0005886">
    <property type="term" value="C:plasma membrane"/>
    <property type="evidence" value="ECO:0007669"/>
    <property type="project" value="UniProtKB-SubCell"/>
</dbReference>
<dbReference type="InterPro" id="IPR019108">
    <property type="entry name" value="Caa3_assmbl_CtaG-rel"/>
</dbReference>
<evidence type="ECO:0000256" key="1">
    <source>
        <dbReference type="ARBA" id="ARBA00004651"/>
    </source>
</evidence>
<dbReference type="AlphaFoldDB" id="E7RDA7"/>
<comment type="caution">
    <text evidence="7">The sequence shown here is derived from an EMBL/GenBank/DDBJ whole genome shotgun (WGS) entry which is preliminary data.</text>
</comment>
<feature type="transmembrane region" description="Helical" evidence="6">
    <location>
        <begin position="153"/>
        <end position="179"/>
    </location>
</feature>
<evidence type="ECO:0000256" key="6">
    <source>
        <dbReference type="SAM" id="Phobius"/>
    </source>
</evidence>
<feature type="transmembrane region" description="Helical" evidence="6">
    <location>
        <begin position="186"/>
        <end position="208"/>
    </location>
</feature>